<dbReference type="Pfam" id="PF20655">
    <property type="entry name" value="Vps52_C"/>
    <property type="match status" value="1"/>
</dbReference>
<comment type="similarity">
    <text evidence="2">Belongs to the VPS52 family.</text>
</comment>
<evidence type="ECO:0000256" key="6">
    <source>
        <dbReference type="SAM" id="Coils"/>
    </source>
</evidence>
<keyword evidence="4" id="KW-0653">Protein transport</keyword>
<proteinExistence type="inferred from homology"/>
<dbReference type="Pfam" id="PF04129">
    <property type="entry name" value="Vps52_CC"/>
    <property type="match status" value="1"/>
</dbReference>
<evidence type="ECO:0000259" key="7">
    <source>
        <dbReference type="Pfam" id="PF04129"/>
    </source>
</evidence>
<accession>A0ABR2KGL1</accession>
<evidence type="ECO:0000256" key="1">
    <source>
        <dbReference type="ARBA" id="ARBA00004601"/>
    </source>
</evidence>
<feature type="domain" description="Vps52 C-terminal" evidence="8">
    <location>
        <begin position="364"/>
        <end position="602"/>
    </location>
</feature>
<dbReference type="Proteomes" id="UP001470230">
    <property type="component" value="Unassembled WGS sequence"/>
</dbReference>
<evidence type="ECO:0000313" key="10">
    <source>
        <dbReference type="Proteomes" id="UP001470230"/>
    </source>
</evidence>
<reference evidence="9 10" key="1">
    <citation type="submission" date="2024-04" db="EMBL/GenBank/DDBJ databases">
        <title>Tritrichomonas musculus Genome.</title>
        <authorList>
            <person name="Alves-Ferreira E."/>
            <person name="Grigg M."/>
            <person name="Lorenzi H."/>
            <person name="Galac M."/>
        </authorList>
    </citation>
    <scope>NUCLEOTIDE SEQUENCE [LARGE SCALE GENOMIC DNA]</scope>
    <source>
        <strain evidence="9 10">EAF2021</strain>
    </source>
</reference>
<evidence type="ECO:0000256" key="5">
    <source>
        <dbReference type="ARBA" id="ARBA00023034"/>
    </source>
</evidence>
<dbReference type="PANTHER" id="PTHR14190:SF7">
    <property type="entry name" value="VACUOLAR PROTEIN SORTING-ASSOCIATED PROTEIN 52 HOMOLOG"/>
    <property type="match status" value="1"/>
</dbReference>
<protein>
    <submittedName>
        <fullName evidence="9">Vacuolar protein sorting-associated protein 52</fullName>
    </submittedName>
</protein>
<sequence length="750" mass="86151">MSLFKPDDILRMISNDGDDKNSNDDVDVDLANFLELASHDVNFDEMEQDIQRFASNPSVRAVLEKGYDLQNYGSKIQSNLEEAEVDSINDFLNQVDYVKKLNEELTSCNKELQNMENLLEEFKNSLGQVSTDINMLQTQSSDITIKLNNRKKVEEYLSEFTSQITITKDFSDKINDGPVDTSYVKLLKVLSEKLQFIHRKEVRSYRAVKEASVSLDKLRVKAANNIRKWIISKVNELRDLYGIDRGELIFGEQGGLDIPDKLSIQNSMIRCRFLFKFLIENSPDVQLTSRNYYVDVVSRIYLEAFRNETRRIQNQMAQISMSMETLIPSISPQNQRQSIFSRFISSTDESSGSSSNLLGKPSTLFFSLGDRLKLLNDILAPPQIFTLDSYPVEILLRSLYQTLIDSVTSEHTFSTEFFLDDNITTDIFNPTTNELEFFLDRLLAKINDPICIALLLRFSVAHKAEMEHRRVFKIDQHLINVQKKLSERFLQIISMNKAALQNADPNQFVEQKASSKTSHHANAMTKRFTEFAVSLLLLNSKEVEDLIIPQLSDISFSVIDLLERTSLEFKSAEMKDVLMINNLYLICSQFQARIQVQNPESKSLSVIEMFRTKLSDYTSHFVDLEIQISFPALVDTVRKAFPQIESKEQPKYVGFSENELKAIAIDFKENHTKRMSTISESMVLKFGDFQNGGMILQLIARRIVLYWVKFDQLCHFVVKGSPAWFANLISTQQLALNIKPMTDTFYTGNK</sequence>
<feature type="domain" description="Vps52 coiled-coil" evidence="7">
    <location>
        <begin position="93"/>
        <end position="239"/>
    </location>
</feature>
<dbReference type="InterPro" id="IPR048361">
    <property type="entry name" value="Vps52_C"/>
</dbReference>
<dbReference type="InterPro" id="IPR048319">
    <property type="entry name" value="Vps52_CC"/>
</dbReference>
<gene>
    <name evidence="9" type="ORF">M9Y10_034327</name>
</gene>
<evidence type="ECO:0000256" key="2">
    <source>
        <dbReference type="ARBA" id="ARBA00008180"/>
    </source>
</evidence>
<keyword evidence="5" id="KW-0333">Golgi apparatus</keyword>
<dbReference type="EMBL" id="JAPFFF010000005">
    <property type="protein sequence ID" value="KAK8889577.1"/>
    <property type="molecule type" value="Genomic_DNA"/>
</dbReference>
<keyword evidence="10" id="KW-1185">Reference proteome</keyword>
<name>A0ABR2KGL1_9EUKA</name>
<comment type="caution">
    <text evidence="9">The sequence shown here is derived from an EMBL/GenBank/DDBJ whole genome shotgun (WGS) entry which is preliminary data.</text>
</comment>
<evidence type="ECO:0000256" key="4">
    <source>
        <dbReference type="ARBA" id="ARBA00022927"/>
    </source>
</evidence>
<evidence type="ECO:0000256" key="3">
    <source>
        <dbReference type="ARBA" id="ARBA00022448"/>
    </source>
</evidence>
<feature type="coiled-coil region" evidence="6">
    <location>
        <begin position="98"/>
        <end position="132"/>
    </location>
</feature>
<keyword evidence="6" id="KW-0175">Coiled coil</keyword>
<comment type="subcellular location">
    <subcellularLocation>
        <location evidence="1">Golgi apparatus</location>
        <location evidence="1">trans-Golgi network</location>
    </subcellularLocation>
</comment>
<dbReference type="InterPro" id="IPR007258">
    <property type="entry name" value="Vps52"/>
</dbReference>
<keyword evidence="3" id="KW-0813">Transport</keyword>
<evidence type="ECO:0000259" key="8">
    <source>
        <dbReference type="Pfam" id="PF20655"/>
    </source>
</evidence>
<evidence type="ECO:0000313" key="9">
    <source>
        <dbReference type="EMBL" id="KAK8889577.1"/>
    </source>
</evidence>
<organism evidence="9 10">
    <name type="scientific">Tritrichomonas musculus</name>
    <dbReference type="NCBI Taxonomy" id="1915356"/>
    <lineage>
        <taxon>Eukaryota</taxon>
        <taxon>Metamonada</taxon>
        <taxon>Parabasalia</taxon>
        <taxon>Tritrichomonadida</taxon>
        <taxon>Tritrichomonadidae</taxon>
        <taxon>Tritrichomonas</taxon>
    </lineage>
</organism>
<dbReference type="PANTHER" id="PTHR14190">
    <property type="entry name" value="SUPPRESSOR OF ACTIN MUTATIONS 2/VACUOLAR PROTEIN SORTING 52"/>
    <property type="match status" value="1"/>
</dbReference>